<dbReference type="Gramene" id="TraesCS7B03G1107500.1">
    <property type="protein sequence ID" value="TraesCS7B03G1107500.1.CDS"/>
    <property type="gene ID" value="TraesCS7B03G1107500"/>
</dbReference>
<dbReference type="Gramene" id="TraesCLE_scaffold_101848_01G000200.1">
    <property type="protein sequence ID" value="TraesCLE_scaffold_101848_01G000200.1"/>
    <property type="gene ID" value="TraesCLE_scaffold_101848_01G000200"/>
</dbReference>
<dbReference type="Gramene" id="TraesCS7B02G410600.1">
    <property type="protein sequence ID" value="TraesCS7B02G410600.1"/>
    <property type="gene ID" value="TraesCS7B02G410600"/>
</dbReference>
<evidence type="ECO:0000313" key="3">
    <source>
        <dbReference type="Proteomes" id="UP000019116"/>
    </source>
</evidence>
<reference evidence="2" key="2">
    <citation type="submission" date="2018-10" db="UniProtKB">
        <authorList>
            <consortium name="EnsemblPlants"/>
        </authorList>
    </citation>
    <scope>IDENTIFICATION</scope>
</reference>
<dbReference type="Gramene" id="TraesCAD_scaffold_076282_01G000200.1">
    <property type="protein sequence ID" value="TraesCAD_scaffold_076282_01G000200.1"/>
    <property type="gene ID" value="TraesCAD_scaffold_076282_01G000200"/>
</dbReference>
<accession>A0A3B6STJ3</accession>
<sequence>MGEQKEAAVPSVAYEGGGSGGSGSRSTSCKGIFKKMKSIVAYFGTPPSNEFQAPIHVLVPEPDANILSTEASDANIVEDVVPEPEVYNERSHDNTLQTSILGFSHFVLY</sequence>
<evidence type="ECO:0000256" key="1">
    <source>
        <dbReference type="SAM" id="MobiDB-lite"/>
    </source>
</evidence>
<dbReference type="Gramene" id="TraesROB_scaffold_077290_01G000200.1">
    <property type="protein sequence ID" value="TraesROB_scaffold_077290_01G000200.1"/>
    <property type="gene ID" value="TraesROB_scaffold_077290_01G000200"/>
</dbReference>
<keyword evidence="3" id="KW-1185">Reference proteome</keyword>
<proteinExistence type="predicted"/>
<name>A0A3B6STJ3_WHEAT</name>
<reference evidence="2" key="1">
    <citation type="submission" date="2018-08" db="EMBL/GenBank/DDBJ databases">
        <authorList>
            <person name="Rossello M."/>
        </authorList>
    </citation>
    <scope>NUCLEOTIDE SEQUENCE [LARGE SCALE GENOMIC DNA]</scope>
    <source>
        <strain evidence="2">cv. Chinese Spring</strain>
    </source>
</reference>
<feature type="region of interest" description="Disordered" evidence="1">
    <location>
        <begin position="1"/>
        <end position="26"/>
    </location>
</feature>
<dbReference type="Gramene" id="TraesRN7B0101115800.1">
    <property type="protein sequence ID" value="TraesRN7B0101115800.1"/>
    <property type="gene ID" value="TraesRN7B0101115800"/>
</dbReference>
<protein>
    <submittedName>
        <fullName evidence="2">Uncharacterized protein</fullName>
    </submittedName>
</protein>
<dbReference type="Gramene" id="TraesWEE_scaffold_048707_01G000200.1">
    <property type="protein sequence ID" value="TraesWEE_scaffold_048707_01G000200.1"/>
    <property type="gene ID" value="TraesWEE_scaffold_048707_01G000200"/>
</dbReference>
<organism evidence="2">
    <name type="scientific">Triticum aestivum</name>
    <name type="common">Wheat</name>
    <dbReference type="NCBI Taxonomy" id="4565"/>
    <lineage>
        <taxon>Eukaryota</taxon>
        <taxon>Viridiplantae</taxon>
        <taxon>Streptophyta</taxon>
        <taxon>Embryophyta</taxon>
        <taxon>Tracheophyta</taxon>
        <taxon>Spermatophyta</taxon>
        <taxon>Magnoliopsida</taxon>
        <taxon>Liliopsida</taxon>
        <taxon>Poales</taxon>
        <taxon>Poaceae</taxon>
        <taxon>BOP clade</taxon>
        <taxon>Pooideae</taxon>
        <taxon>Triticodae</taxon>
        <taxon>Triticeae</taxon>
        <taxon>Triticinae</taxon>
        <taxon>Triticum</taxon>
    </lineage>
</organism>
<dbReference type="Proteomes" id="UP000019116">
    <property type="component" value="Chromosome 7B"/>
</dbReference>
<dbReference type="EnsemblPlants" id="TraesCS7B02G410600.1">
    <property type="protein sequence ID" value="TraesCS7B02G410600.1"/>
    <property type="gene ID" value="TraesCS7B02G410600"/>
</dbReference>
<dbReference type="AlphaFoldDB" id="A0A3B6STJ3"/>
<evidence type="ECO:0000313" key="2">
    <source>
        <dbReference type="EnsemblPlants" id="TraesCS7B02G410600.1"/>
    </source>
</evidence>